<evidence type="ECO:0000313" key="11">
    <source>
        <dbReference type="EMBL" id="CAK9437500.1"/>
    </source>
</evidence>
<feature type="transmembrane region" description="Helical" evidence="10">
    <location>
        <begin position="698"/>
        <end position="717"/>
    </location>
</feature>
<dbReference type="NCBIfam" id="TIGR00727">
    <property type="entry name" value="ISP4_OPT"/>
    <property type="match status" value="1"/>
</dbReference>
<feature type="transmembrane region" description="Helical" evidence="10">
    <location>
        <begin position="526"/>
        <end position="545"/>
    </location>
</feature>
<proteinExistence type="inferred from homology"/>
<evidence type="ECO:0000256" key="9">
    <source>
        <dbReference type="SAM" id="MobiDB-lite"/>
    </source>
</evidence>
<evidence type="ECO:0000256" key="8">
    <source>
        <dbReference type="ARBA" id="ARBA00023136"/>
    </source>
</evidence>
<feature type="transmembrane region" description="Helical" evidence="10">
    <location>
        <begin position="616"/>
        <end position="637"/>
    </location>
</feature>
<evidence type="ECO:0000256" key="1">
    <source>
        <dbReference type="ARBA" id="ARBA00004141"/>
    </source>
</evidence>
<protein>
    <recommendedName>
        <fullName evidence="13">OPT family small oligopeptide transporter</fullName>
    </recommendedName>
</protein>
<evidence type="ECO:0008006" key="13">
    <source>
        <dbReference type="Google" id="ProtNLM"/>
    </source>
</evidence>
<feature type="transmembrane region" description="Helical" evidence="10">
    <location>
        <begin position="737"/>
        <end position="755"/>
    </location>
</feature>
<dbReference type="RefSeq" id="XP_066828816.1">
    <property type="nucleotide sequence ID" value="XM_066971814.1"/>
</dbReference>
<comment type="similarity">
    <text evidence="2">Belongs to the oligopeptide OPT transporter family.</text>
</comment>
<feature type="transmembrane region" description="Helical" evidence="10">
    <location>
        <begin position="377"/>
        <end position="393"/>
    </location>
</feature>
<feature type="transmembrane region" description="Helical" evidence="10">
    <location>
        <begin position="843"/>
        <end position="865"/>
    </location>
</feature>
<sequence length="911" mass="103841">MSEKIEVVASNARRLAAEDHELDLKAVQSLALSLADVGTGLTETQKRLILKRLDFDNIVDYSDLPPAAVFLIEKIQNLTVEESIEILKEALVEHDEDVNFPTGEYNLIEELLATAPGQIHSNLSSESNEKKDNVTEKVVEKDVPDASSASQSSSPEEEQYSAYKIVDWELQVRLEAALIAYHSPYPEVRAVTDPFDDPSIPCETFRVYLLGTIWTLIGTFINQFFAERQPSISLSSAVVQLFLYPSGVLISKILPKKTIKLGKFSFDLNPGPWNHKEQMLATIFYSVSNGISYVSYNLHVQKLEIFYNNEWVDFGYQVLLILSSNYLGIGFAGILRRFAIYPTRSIWPTILPTLSLNKALLQKESKENINGWTISRYRWFFGVFVFSFLYNWFPTYLFQALSYFNWLTWPSPNNVNLVSLTGFATGLGLNPFPTFDWNILNFNGCLTYPFYAQLNQYIGSFLGFFVIVGLWYSNYKWTGYIPINSSSLFDQNGNRYNVKDIVDENTMFDQSKYEQVGPPYYSAANLVVYGAFIALYPFSIVYEVFMNRKPIWKAIKGLTRGFKNFRGSVYEGFHDPHTNMMRKYKEVPDWVFLIVLVVSIVLAIICVSLYPVQTPVWGIFFAVGINFVFLIPLTAIYATTGFSFGLNVLVQLIVGFMFEGSGLALITLKCFGYNINGQAQNYISDQKMGHYLKIPPRAIFRCQMLSIFISSFLGLAVLNFQIDNIPNYCEPTNTQKFTCPSSTVFYSASILWGVIGPRKVFSGLYPILQWCFLIGFLAAFPCIAFKKYAPKKYTKYFQPTLVVGGFLYYAPYNLSFYTGGLYMSIIFMWYIKSRYLAWWQKYNFVFSGAMDAGVAFSAIIIFFAVQYKEYNISWWGNDVMWNGIEGMGGRSRLDPSSAPDGYFGLRPSQYP</sequence>
<evidence type="ECO:0000256" key="6">
    <source>
        <dbReference type="ARBA" id="ARBA00022927"/>
    </source>
</evidence>
<dbReference type="NCBIfam" id="TIGR00728">
    <property type="entry name" value="OPT_sfam"/>
    <property type="match status" value="1"/>
</dbReference>
<evidence type="ECO:0000256" key="10">
    <source>
        <dbReference type="SAM" id="Phobius"/>
    </source>
</evidence>
<evidence type="ECO:0000256" key="5">
    <source>
        <dbReference type="ARBA" id="ARBA00022856"/>
    </source>
</evidence>
<dbReference type="InterPro" id="IPR004813">
    <property type="entry name" value="OPT"/>
</dbReference>
<evidence type="ECO:0000256" key="7">
    <source>
        <dbReference type="ARBA" id="ARBA00022989"/>
    </source>
</evidence>
<feature type="transmembrane region" description="Helical" evidence="10">
    <location>
        <begin position="316"/>
        <end position="335"/>
    </location>
</feature>
<organism evidence="11 12">
    <name type="scientific">Lodderomyces beijingensis</name>
    <dbReference type="NCBI Taxonomy" id="1775926"/>
    <lineage>
        <taxon>Eukaryota</taxon>
        <taxon>Fungi</taxon>
        <taxon>Dikarya</taxon>
        <taxon>Ascomycota</taxon>
        <taxon>Saccharomycotina</taxon>
        <taxon>Pichiomycetes</taxon>
        <taxon>Debaryomycetaceae</taxon>
        <taxon>Candida/Lodderomyces clade</taxon>
        <taxon>Lodderomyces</taxon>
    </lineage>
</organism>
<feature type="transmembrane region" description="Helical" evidence="10">
    <location>
        <begin position="590"/>
        <end position="610"/>
    </location>
</feature>
<feature type="region of interest" description="Disordered" evidence="9">
    <location>
        <begin position="120"/>
        <end position="155"/>
    </location>
</feature>
<dbReference type="GeneID" id="92207074"/>
<evidence type="ECO:0000313" key="12">
    <source>
        <dbReference type="Proteomes" id="UP001497383"/>
    </source>
</evidence>
<evidence type="ECO:0000256" key="3">
    <source>
        <dbReference type="ARBA" id="ARBA00022448"/>
    </source>
</evidence>
<accession>A0ABP0ZIG0</accession>
<gene>
    <name evidence="11" type="ORF">LODBEIA_P18780</name>
</gene>
<feature type="transmembrane region" description="Helical" evidence="10">
    <location>
        <begin position="767"/>
        <end position="785"/>
    </location>
</feature>
<keyword evidence="6" id="KW-0653">Protein transport</keyword>
<dbReference type="PANTHER" id="PTHR22601">
    <property type="entry name" value="ISP4 LIKE PROTEIN"/>
    <property type="match status" value="1"/>
</dbReference>
<keyword evidence="12" id="KW-1185">Reference proteome</keyword>
<dbReference type="InterPro" id="IPR004648">
    <property type="entry name" value="Oligpept_transpt"/>
</dbReference>
<keyword evidence="8 10" id="KW-0472">Membrane</keyword>
<feature type="transmembrane region" description="Helical" evidence="10">
    <location>
        <begin position="644"/>
        <end position="666"/>
    </location>
</feature>
<name>A0ABP0ZIG0_9ASCO</name>
<keyword evidence="4 10" id="KW-0812">Transmembrane</keyword>
<keyword evidence="7 10" id="KW-1133">Transmembrane helix</keyword>
<feature type="transmembrane region" description="Helical" evidence="10">
    <location>
        <begin position="454"/>
        <end position="472"/>
    </location>
</feature>
<evidence type="ECO:0000256" key="2">
    <source>
        <dbReference type="ARBA" id="ARBA00008807"/>
    </source>
</evidence>
<dbReference type="Proteomes" id="UP001497383">
    <property type="component" value="Chromosome 2"/>
</dbReference>
<keyword evidence="5" id="KW-0571">Peptide transport</keyword>
<reference evidence="11 12" key="1">
    <citation type="submission" date="2024-03" db="EMBL/GenBank/DDBJ databases">
        <authorList>
            <person name="Brejova B."/>
        </authorList>
    </citation>
    <scope>NUCLEOTIDE SEQUENCE [LARGE SCALE GENOMIC DNA]</scope>
    <source>
        <strain evidence="11 12">CBS 14171</strain>
    </source>
</reference>
<feature type="compositionally biased region" description="Basic and acidic residues" evidence="9">
    <location>
        <begin position="127"/>
        <end position="144"/>
    </location>
</feature>
<evidence type="ECO:0000256" key="4">
    <source>
        <dbReference type="ARBA" id="ARBA00022692"/>
    </source>
</evidence>
<feature type="transmembrane region" description="Helical" evidence="10">
    <location>
        <begin position="806"/>
        <end position="831"/>
    </location>
</feature>
<keyword evidence="3" id="KW-0813">Transport</keyword>
<dbReference type="EMBL" id="OZ022406">
    <property type="protein sequence ID" value="CAK9437500.1"/>
    <property type="molecule type" value="Genomic_DNA"/>
</dbReference>
<feature type="transmembrane region" description="Helical" evidence="10">
    <location>
        <begin position="413"/>
        <end position="433"/>
    </location>
</feature>
<comment type="subcellular location">
    <subcellularLocation>
        <location evidence="1">Membrane</location>
        <topology evidence="1">Multi-pass membrane protein</topology>
    </subcellularLocation>
</comment>
<dbReference type="Pfam" id="PF03169">
    <property type="entry name" value="OPT"/>
    <property type="match status" value="1"/>
</dbReference>